<reference evidence="2 3" key="1">
    <citation type="journal article" date="2013" name="Nature">
        <title>Insights into bilaterian evolution from three spiralian genomes.</title>
        <authorList>
            <person name="Simakov O."/>
            <person name="Marletaz F."/>
            <person name="Cho S.J."/>
            <person name="Edsinger-Gonzales E."/>
            <person name="Havlak P."/>
            <person name="Hellsten U."/>
            <person name="Kuo D.H."/>
            <person name="Larsson T."/>
            <person name="Lv J."/>
            <person name="Arendt D."/>
            <person name="Savage R."/>
            <person name="Osoegawa K."/>
            <person name="de Jong P."/>
            <person name="Grimwood J."/>
            <person name="Chapman J.A."/>
            <person name="Shapiro H."/>
            <person name="Aerts A."/>
            <person name="Otillar R.P."/>
            <person name="Terry A.Y."/>
            <person name="Boore J.L."/>
            <person name="Grigoriev I.V."/>
            <person name="Lindberg D.R."/>
            <person name="Seaver E.C."/>
            <person name="Weisblat D.A."/>
            <person name="Putnam N.H."/>
            <person name="Rokhsar D.S."/>
        </authorList>
    </citation>
    <scope>NUCLEOTIDE SEQUENCE [LARGE SCALE GENOMIC DNA]</scope>
</reference>
<sequence length="102" mass="11891">MEMELQKVIIVAIMAVSLFSQVILAAPLLSSNEEEERLPNAIDRIVSSLQNEEPLTRNRRYVVIQVMGKIARNERQYRARHPGVARMHHRHRRPQTIVVKKQ</sequence>
<dbReference type="HOGENOM" id="CLU_2280560_0_0_1"/>
<feature type="region of interest" description="Disordered" evidence="1">
    <location>
        <begin position="83"/>
        <end position="102"/>
    </location>
</feature>
<dbReference type="KEGG" id="lgi:LOTGIDRAFT_237394"/>
<dbReference type="EMBL" id="KB199780">
    <property type="protein sequence ID" value="ESP04360.1"/>
    <property type="molecule type" value="Genomic_DNA"/>
</dbReference>
<dbReference type="CTD" id="20250448"/>
<dbReference type="GeneID" id="20250448"/>
<keyword evidence="3" id="KW-1185">Reference proteome</keyword>
<proteinExistence type="predicted"/>
<dbReference type="Proteomes" id="UP000030746">
    <property type="component" value="Unassembled WGS sequence"/>
</dbReference>
<gene>
    <name evidence="2" type="ORF">LOTGIDRAFT_237394</name>
</gene>
<dbReference type="OrthoDB" id="6125067at2759"/>
<protein>
    <submittedName>
        <fullName evidence="2">Uncharacterized protein</fullName>
    </submittedName>
</protein>
<dbReference type="RefSeq" id="XP_009044963.1">
    <property type="nucleotide sequence ID" value="XM_009046715.1"/>
</dbReference>
<evidence type="ECO:0000313" key="3">
    <source>
        <dbReference type="Proteomes" id="UP000030746"/>
    </source>
</evidence>
<dbReference type="AlphaFoldDB" id="V4CPN3"/>
<evidence type="ECO:0000256" key="1">
    <source>
        <dbReference type="SAM" id="MobiDB-lite"/>
    </source>
</evidence>
<accession>V4CPN3</accession>
<organism evidence="2 3">
    <name type="scientific">Lottia gigantea</name>
    <name type="common">Giant owl limpet</name>
    <dbReference type="NCBI Taxonomy" id="225164"/>
    <lineage>
        <taxon>Eukaryota</taxon>
        <taxon>Metazoa</taxon>
        <taxon>Spiralia</taxon>
        <taxon>Lophotrochozoa</taxon>
        <taxon>Mollusca</taxon>
        <taxon>Gastropoda</taxon>
        <taxon>Patellogastropoda</taxon>
        <taxon>Lottioidea</taxon>
        <taxon>Lottiidae</taxon>
        <taxon>Lottia</taxon>
    </lineage>
</organism>
<name>V4CPN3_LOTGI</name>
<evidence type="ECO:0000313" key="2">
    <source>
        <dbReference type="EMBL" id="ESP04360.1"/>
    </source>
</evidence>